<gene>
    <name evidence="3" type="ORF">Adu01nite_38460</name>
</gene>
<dbReference type="PANTHER" id="PTHR33713">
    <property type="entry name" value="ANTITOXIN YAFN-RELATED"/>
    <property type="match status" value="1"/>
</dbReference>
<evidence type="ECO:0000313" key="4">
    <source>
        <dbReference type="Proteomes" id="UP000637628"/>
    </source>
</evidence>
<proteinExistence type="inferred from homology"/>
<name>A0ABQ3YY61_9ACTN</name>
<dbReference type="Gene3D" id="3.40.1620.10">
    <property type="entry name" value="YefM-like domain"/>
    <property type="match status" value="1"/>
</dbReference>
<dbReference type="SUPFAM" id="SSF143120">
    <property type="entry name" value="YefM-like"/>
    <property type="match status" value="1"/>
</dbReference>
<dbReference type="EMBL" id="BOML01000032">
    <property type="protein sequence ID" value="GIE02496.1"/>
    <property type="molecule type" value="Genomic_DNA"/>
</dbReference>
<dbReference type="Proteomes" id="UP000637628">
    <property type="component" value="Unassembled WGS sequence"/>
</dbReference>
<comment type="similarity">
    <text evidence="1 2">Belongs to the phD/YefM antitoxin family.</text>
</comment>
<dbReference type="Gene3D" id="1.10.1220.170">
    <property type="match status" value="1"/>
</dbReference>
<protein>
    <recommendedName>
        <fullName evidence="2">Antitoxin</fullName>
    </recommendedName>
</protein>
<dbReference type="NCBIfam" id="TIGR01552">
    <property type="entry name" value="phd_fam"/>
    <property type="match status" value="1"/>
</dbReference>
<comment type="function">
    <text evidence="2">Antitoxin component of a type II toxin-antitoxin (TA) system.</text>
</comment>
<dbReference type="InterPro" id="IPR006442">
    <property type="entry name" value="Antitoxin_Phd/YefM"/>
</dbReference>
<evidence type="ECO:0000313" key="3">
    <source>
        <dbReference type="EMBL" id="GIE02496.1"/>
    </source>
</evidence>
<evidence type="ECO:0000256" key="1">
    <source>
        <dbReference type="ARBA" id="ARBA00009981"/>
    </source>
</evidence>
<keyword evidence="4" id="KW-1185">Reference proteome</keyword>
<organism evidence="3 4">
    <name type="scientific">Paractinoplanes durhamensis</name>
    <dbReference type="NCBI Taxonomy" id="113563"/>
    <lineage>
        <taxon>Bacteria</taxon>
        <taxon>Bacillati</taxon>
        <taxon>Actinomycetota</taxon>
        <taxon>Actinomycetes</taxon>
        <taxon>Micromonosporales</taxon>
        <taxon>Micromonosporaceae</taxon>
        <taxon>Paractinoplanes</taxon>
    </lineage>
</organism>
<comment type="caution">
    <text evidence="3">The sequence shown here is derived from an EMBL/GenBank/DDBJ whole genome shotgun (WGS) entry which is preliminary data.</text>
</comment>
<dbReference type="InterPro" id="IPR036165">
    <property type="entry name" value="YefM-like_sf"/>
</dbReference>
<sequence length="86" mass="9749">MTAAISASEARKSLFPLIERVNEDHTPIEIVSRRGKAVLVSKEDWDAIMETNYLLRSPANAKHLMESVEQWRAGRTTERDLVDPEA</sequence>
<evidence type="ECO:0000256" key="2">
    <source>
        <dbReference type="RuleBase" id="RU362080"/>
    </source>
</evidence>
<reference evidence="3 4" key="1">
    <citation type="submission" date="2021-01" db="EMBL/GenBank/DDBJ databases">
        <title>Whole genome shotgun sequence of Actinoplanes durhamensis NBRC 14914.</title>
        <authorList>
            <person name="Komaki H."/>
            <person name="Tamura T."/>
        </authorList>
    </citation>
    <scope>NUCLEOTIDE SEQUENCE [LARGE SCALE GENOMIC DNA]</scope>
    <source>
        <strain evidence="3 4">NBRC 14914</strain>
    </source>
</reference>
<dbReference type="PANTHER" id="PTHR33713:SF6">
    <property type="entry name" value="ANTITOXIN YEFM"/>
    <property type="match status" value="1"/>
</dbReference>
<dbReference type="InterPro" id="IPR051405">
    <property type="entry name" value="phD/YefM_antitoxin"/>
</dbReference>
<dbReference type="RefSeq" id="WP_203728246.1">
    <property type="nucleotide sequence ID" value="NZ_BAAATX010000024.1"/>
</dbReference>
<accession>A0ABQ3YY61</accession>
<dbReference type="Pfam" id="PF02604">
    <property type="entry name" value="PhdYeFM_antitox"/>
    <property type="match status" value="1"/>
</dbReference>